<evidence type="ECO:0000313" key="2">
    <source>
        <dbReference type="EMBL" id="DAE01232.1"/>
    </source>
</evidence>
<keyword evidence="1" id="KW-1133">Transmembrane helix</keyword>
<feature type="transmembrane region" description="Helical" evidence="1">
    <location>
        <begin position="32"/>
        <end position="55"/>
    </location>
</feature>
<sequence length="65" mass="7635">MRPWGVFLMAWGGAWMVVNGCKSEGGWCFFTLFYWCFSLFSFVEMFYISIIWYICIEKVPLPGKG</sequence>
<dbReference type="EMBL" id="BK015321">
    <property type="protein sequence ID" value="DAE01232.1"/>
    <property type="molecule type" value="Genomic_DNA"/>
</dbReference>
<reference evidence="2" key="1">
    <citation type="journal article" date="2021" name="Proc. Natl. Acad. Sci. U.S.A.">
        <title>A Catalog of Tens of Thousands of Viruses from Human Metagenomes Reveals Hidden Associations with Chronic Diseases.</title>
        <authorList>
            <person name="Tisza M.J."/>
            <person name="Buck C.B."/>
        </authorList>
    </citation>
    <scope>NUCLEOTIDE SEQUENCE</scope>
    <source>
        <strain evidence="2">CtNnv6</strain>
    </source>
</reference>
<keyword evidence="1" id="KW-0472">Membrane</keyword>
<organism evidence="2">
    <name type="scientific">Myoviridae sp. ctNnv6</name>
    <dbReference type="NCBI Taxonomy" id="2825091"/>
    <lineage>
        <taxon>Viruses</taxon>
        <taxon>Duplodnaviria</taxon>
        <taxon>Heunggongvirae</taxon>
        <taxon>Uroviricota</taxon>
        <taxon>Caudoviricetes</taxon>
    </lineage>
</organism>
<protein>
    <submittedName>
        <fullName evidence="2">Uncharacterized protein</fullName>
    </submittedName>
</protein>
<name>A0A8S5P3M6_9CAUD</name>
<keyword evidence="1" id="KW-0812">Transmembrane</keyword>
<accession>A0A8S5P3M6</accession>
<proteinExistence type="predicted"/>
<evidence type="ECO:0000256" key="1">
    <source>
        <dbReference type="SAM" id="Phobius"/>
    </source>
</evidence>